<comment type="caution">
    <text evidence="5">The sequence shown here is derived from an EMBL/GenBank/DDBJ whole genome shotgun (WGS) entry which is preliminary data.</text>
</comment>
<dbReference type="Pfam" id="PF12833">
    <property type="entry name" value="HTH_18"/>
    <property type="match status" value="1"/>
</dbReference>
<dbReference type="AlphaFoldDB" id="A0AA41Q4N6"/>
<keyword evidence="3" id="KW-0804">Transcription</keyword>
<dbReference type="InterPro" id="IPR020449">
    <property type="entry name" value="Tscrpt_reg_AraC-type_HTH"/>
</dbReference>
<organism evidence="5 6">
    <name type="scientific">Yinghuangia soli</name>
    <dbReference type="NCBI Taxonomy" id="2908204"/>
    <lineage>
        <taxon>Bacteria</taxon>
        <taxon>Bacillati</taxon>
        <taxon>Actinomycetota</taxon>
        <taxon>Actinomycetes</taxon>
        <taxon>Kitasatosporales</taxon>
        <taxon>Streptomycetaceae</taxon>
        <taxon>Yinghuangia</taxon>
    </lineage>
</organism>
<dbReference type="PANTHER" id="PTHR46796:SF6">
    <property type="entry name" value="ARAC SUBFAMILY"/>
    <property type="match status" value="1"/>
</dbReference>
<evidence type="ECO:0000256" key="2">
    <source>
        <dbReference type="ARBA" id="ARBA00023125"/>
    </source>
</evidence>
<dbReference type="GO" id="GO:0003700">
    <property type="term" value="F:DNA-binding transcription factor activity"/>
    <property type="evidence" value="ECO:0007669"/>
    <property type="project" value="InterPro"/>
</dbReference>
<dbReference type="InterPro" id="IPR035418">
    <property type="entry name" value="AraC-bd_2"/>
</dbReference>
<keyword evidence="2" id="KW-0238">DNA-binding</keyword>
<dbReference type="Pfam" id="PF14525">
    <property type="entry name" value="AraC_binding_2"/>
    <property type="match status" value="1"/>
</dbReference>
<dbReference type="PANTHER" id="PTHR46796">
    <property type="entry name" value="HTH-TYPE TRANSCRIPTIONAL ACTIVATOR RHAS-RELATED"/>
    <property type="match status" value="1"/>
</dbReference>
<keyword evidence="6" id="KW-1185">Reference proteome</keyword>
<accession>A0AA41Q4N6</accession>
<keyword evidence="1" id="KW-0805">Transcription regulation</keyword>
<dbReference type="SMART" id="SM00342">
    <property type="entry name" value="HTH_ARAC"/>
    <property type="match status" value="1"/>
</dbReference>
<dbReference type="SUPFAM" id="SSF46689">
    <property type="entry name" value="Homeodomain-like"/>
    <property type="match status" value="1"/>
</dbReference>
<gene>
    <name evidence="5" type="ORF">LZ495_30295</name>
</gene>
<evidence type="ECO:0000313" key="5">
    <source>
        <dbReference type="EMBL" id="MCF2531483.1"/>
    </source>
</evidence>
<reference evidence="5" key="1">
    <citation type="submission" date="2022-01" db="EMBL/GenBank/DDBJ databases">
        <title>Genome-Based Taxonomic Classification of the Phylum Actinobacteria.</title>
        <authorList>
            <person name="Gao Y."/>
        </authorList>
    </citation>
    <scope>NUCLEOTIDE SEQUENCE</scope>
    <source>
        <strain evidence="5">KLBMP 8922</strain>
    </source>
</reference>
<dbReference type="InterPro" id="IPR009057">
    <property type="entry name" value="Homeodomain-like_sf"/>
</dbReference>
<name>A0AA41Q4N6_9ACTN</name>
<dbReference type="RefSeq" id="WP_235056132.1">
    <property type="nucleotide sequence ID" value="NZ_JAKFHA010000024.1"/>
</dbReference>
<evidence type="ECO:0000259" key="4">
    <source>
        <dbReference type="PROSITE" id="PS01124"/>
    </source>
</evidence>
<evidence type="ECO:0000256" key="3">
    <source>
        <dbReference type="ARBA" id="ARBA00023163"/>
    </source>
</evidence>
<dbReference type="Proteomes" id="UP001165378">
    <property type="component" value="Unassembled WGS sequence"/>
</dbReference>
<dbReference type="Gene3D" id="1.10.10.60">
    <property type="entry name" value="Homeodomain-like"/>
    <property type="match status" value="1"/>
</dbReference>
<feature type="domain" description="HTH araC/xylS-type" evidence="4">
    <location>
        <begin position="214"/>
        <end position="315"/>
    </location>
</feature>
<proteinExistence type="predicted"/>
<protein>
    <submittedName>
        <fullName evidence="5">Helix-turn-helix domain-containing protein</fullName>
    </submittedName>
</protein>
<dbReference type="GO" id="GO:0043565">
    <property type="term" value="F:sequence-specific DNA binding"/>
    <property type="evidence" value="ECO:0007669"/>
    <property type="project" value="InterPro"/>
</dbReference>
<dbReference type="PRINTS" id="PR00032">
    <property type="entry name" value="HTHARAC"/>
</dbReference>
<dbReference type="InterPro" id="IPR050204">
    <property type="entry name" value="AraC_XylS_family_regulators"/>
</dbReference>
<dbReference type="EMBL" id="JAKFHA010000024">
    <property type="protein sequence ID" value="MCF2531483.1"/>
    <property type="molecule type" value="Genomic_DNA"/>
</dbReference>
<sequence length="325" mass="36547">MTVTIDTTHVPPDDRAEAVRNVIWDKVVRVDIDHHPENAKISAVGSISHVGRLAICSVRSNATTIRRTPMLVRDDTEPYIFLGLQISGSSMVVQGNREAVLNPGDFALYDTTAPYTLLNDGGIHQHYFRIPRADLALPHHALERVTAVRLSTDSPVAALAATYFGRLADCRHELSADDAEEISTPSIELLRAVVATRLRDRRLAHEPLEATLQYRIMEYVRAHLAERDLTAARIARAHNISVRYLYATLARSGISLGDWVRTRRLEECRKDLARPRAQSMTIEAVAHRWGFTNAAHFSRVFKDAYGVTPREWRAVNARRGHRPQS</sequence>
<evidence type="ECO:0000256" key="1">
    <source>
        <dbReference type="ARBA" id="ARBA00023015"/>
    </source>
</evidence>
<dbReference type="InterPro" id="IPR018060">
    <property type="entry name" value="HTH_AraC"/>
</dbReference>
<dbReference type="PROSITE" id="PS01124">
    <property type="entry name" value="HTH_ARAC_FAMILY_2"/>
    <property type="match status" value="1"/>
</dbReference>
<evidence type="ECO:0000313" key="6">
    <source>
        <dbReference type="Proteomes" id="UP001165378"/>
    </source>
</evidence>